<dbReference type="Proteomes" id="UP000719412">
    <property type="component" value="Unassembled WGS sequence"/>
</dbReference>
<evidence type="ECO:0000313" key="2">
    <source>
        <dbReference type="Proteomes" id="UP000719412"/>
    </source>
</evidence>
<dbReference type="AlphaFoldDB" id="A0A8J6HL23"/>
<proteinExistence type="predicted"/>
<accession>A0A8J6HL23</accession>
<evidence type="ECO:0000313" key="1">
    <source>
        <dbReference type="EMBL" id="KAH0816619.1"/>
    </source>
</evidence>
<keyword evidence="2" id="KW-1185">Reference proteome</keyword>
<name>A0A8J6HL23_TENMO</name>
<dbReference type="EMBL" id="JABDTM020021220">
    <property type="protein sequence ID" value="KAH0816619.1"/>
    <property type="molecule type" value="Genomic_DNA"/>
</dbReference>
<reference evidence="1" key="1">
    <citation type="journal article" date="2020" name="J Insects Food Feed">
        <title>The yellow mealworm (Tenebrio molitor) genome: a resource for the emerging insects as food and feed industry.</title>
        <authorList>
            <person name="Eriksson T."/>
            <person name="Andere A."/>
            <person name="Kelstrup H."/>
            <person name="Emery V."/>
            <person name="Picard C."/>
        </authorList>
    </citation>
    <scope>NUCLEOTIDE SEQUENCE</scope>
    <source>
        <strain evidence="1">Stoneville</strain>
        <tissue evidence="1">Whole head</tissue>
    </source>
</reference>
<reference evidence="1" key="2">
    <citation type="submission" date="2021-08" db="EMBL/GenBank/DDBJ databases">
        <authorList>
            <person name="Eriksson T."/>
        </authorList>
    </citation>
    <scope>NUCLEOTIDE SEQUENCE</scope>
    <source>
        <strain evidence="1">Stoneville</strain>
        <tissue evidence="1">Whole head</tissue>
    </source>
</reference>
<gene>
    <name evidence="1" type="ORF">GEV33_006172</name>
</gene>
<organism evidence="1 2">
    <name type="scientific">Tenebrio molitor</name>
    <name type="common">Yellow mealworm beetle</name>
    <dbReference type="NCBI Taxonomy" id="7067"/>
    <lineage>
        <taxon>Eukaryota</taxon>
        <taxon>Metazoa</taxon>
        <taxon>Ecdysozoa</taxon>
        <taxon>Arthropoda</taxon>
        <taxon>Hexapoda</taxon>
        <taxon>Insecta</taxon>
        <taxon>Pterygota</taxon>
        <taxon>Neoptera</taxon>
        <taxon>Endopterygota</taxon>
        <taxon>Coleoptera</taxon>
        <taxon>Polyphaga</taxon>
        <taxon>Cucujiformia</taxon>
        <taxon>Tenebrionidae</taxon>
        <taxon>Tenebrio</taxon>
    </lineage>
</organism>
<comment type="caution">
    <text evidence="1">The sequence shown here is derived from an EMBL/GenBank/DDBJ whole genome shotgun (WGS) entry which is preliminary data.</text>
</comment>
<sequence>MPMYVLPPVEEDPKQQLTLLNEKDWNKDDWVMTEANNSFQAHVTDKRWECPETFRSKVLDPLGDLGWWYLDETSPTPELHSDISSALQIHWVTVPLTLPSH</sequence>
<protein>
    <submittedName>
        <fullName evidence="1">Uncharacterized protein</fullName>
    </submittedName>
</protein>